<evidence type="ECO:0000256" key="9">
    <source>
        <dbReference type="ARBA" id="ARBA00023295"/>
    </source>
</evidence>
<dbReference type="SMART" id="SM00872">
    <property type="entry name" value="Alpha-mann_mid"/>
    <property type="match status" value="1"/>
</dbReference>
<dbReference type="Pfam" id="PF09261">
    <property type="entry name" value="Alpha-mann_mid"/>
    <property type="match status" value="1"/>
</dbReference>
<evidence type="ECO:0000256" key="3">
    <source>
        <dbReference type="ARBA" id="ARBA00012752"/>
    </source>
</evidence>
<comment type="similarity">
    <text evidence="2 10">Belongs to the glycosyl hydrolase 38 family.</text>
</comment>
<feature type="transmembrane region" description="Helical" evidence="11">
    <location>
        <begin position="728"/>
        <end position="745"/>
    </location>
</feature>
<dbReference type="PANTHER" id="PTHR11607:SF3">
    <property type="entry name" value="LYSOSOMAL ALPHA-MANNOSIDASE"/>
    <property type="match status" value="1"/>
</dbReference>
<dbReference type="Proteomes" id="UP001151699">
    <property type="component" value="Chromosome A"/>
</dbReference>
<dbReference type="Gene3D" id="2.60.40.1360">
    <property type="match status" value="1"/>
</dbReference>
<keyword evidence="5 10" id="KW-0378">Hydrolase</keyword>
<dbReference type="InterPro" id="IPR027291">
    <property type="entry name" value="Glyco_hydro_38_N_sf"/>
</dbReference>
<feature type="domain" description="Glycoside hydrolase family 38 central" evidence="12">
    <location>
        <begin position="86"/>
        <end position="162"/>
    </location>
</feature>
<protein>
    <recommendedName>
        <fullName evidence="3 10">Alpha-mannosidase</fullName>
        <ecNumber evidence="10">3.2.1.-</ecNumber>
    </recommendedName>
</protein>
<evidence type="ECO:0000256" key="7">
    <source>
        <dbReference type="ARBA" id="ARBA00023157"/>
    </source>
</evidence>
<evidence type="ECO:0000256" key="10">
    <source>
        <dbReference type="RuleBase" id="RU361199"/>
    </source>
</evidence>
<dbReference type="GO" id="GO:0030246">
    <property type="term" value="F:carbohydrate binding"/>
    <property type="evidence" value="ECO:0007669"/>
    <property type="project" value="InterPro"/>
</dbReference>
<dbReference type="EMBL" id="WJQU01000001">
    <property type="protein sequence ID" value="KAJ6646748.1"/>
    <property type="molecule type" value="Genomic_DNA"/>
</dbReference>
<evidence type="ECO:0000313" key="14">
    <source>
        <dbReference type="Proteomes" id="UP001151699"/>
    </source>
</evidence>
<name>A0A9Q0S7C3_9DIPT</name>
<evidence type="ECO:0000256" key="8">
    <source>
        <dbReference type="ARBA" id="ARBA00023180"/>
    </source>
</evidence>
<dbReference type="SUPFAM" id="SSF88713">
    <property type="entry name" value="Glycoside hydrolase/deacetylase"/>
    <property type="match status" value="1"/>
</dbReference>
<keyword evidence="4 10" id="KW-0479">Metal-binding</keyword>
<proteinExistence type="inferred from homology"/>
<dbReference type="InterPro" id="IPR037094">
    <property type="entry name" value="Glyco_hydro_38_cen_sf"/>
</dbReference>
<dbReference type="GO" id="GO:0006013">
    <property type="term" value="P:mannose metabolic process"/>
    <property type="evidence" value="ECO:0007669"/>
    <property type="project" value="InterPro"/>
</dbReference>
<keyword evidence="7" id="KW-1015">Disulfide bond</keyword>
<dbReference type="Gene3D" id="3.20.110.10">
    <property type="entry name" value="Glycoside hydrolase 38, N terminal domain"/>
    <property type="match status" value="1"/>
</dbReference>
<dbReference type="Pfam" id="PF07748">
    <property type="entry name" value="Glyco_hydro_38C"/>
    <property type="match status" value="1"/>
</dbReference>
<dbReference type="AlphaFoldDB" id="A0A9Q0S7C3"/>
<comment type="catalytic activity">
    <reaction evidence="1">
        <text>Hydrolysis of terminal, non-reducing alpha-D-mannose residues in alpha-D-mannosides.</text>
        <dbReference type="EC" id="3.2.1.24"/>
    </reaction>
</comment>
<keyword evidence="11" id="KW-0472">Membrane</keyword>
<evidence type="ECO:0000256" key="6">
    <source>
        <dbReference type="ARBA" id="ARBA00022833"/>
    </source>
</evidence>
<dbReference type="InterPro" id="IPR050843">
    <property type="entry name" value="Glycosyl_Hydrlase_38"/>
</dbReference>
<dbReference type="InterPro" id="IPR015341">
    <property type="entry name" value="Glyco_hydro_38_cen"/>
</dbReference>
<gene>
    <name evidence="13" type="primary">MAN2B1_3</name>
    <name evidence="13" type="ORF">Bhyg_01962</name>
</gene>
<dbReference type="GO" id="GO:0046872">
    <property type="term" value="F:metal ion binding"/>
    <property type="evidence" value="ECO:0007669"/>
    <property type="project" value="UniProtKB-KW"/>
</dbReference>
<dbReference type="InterPro" id="IPR013780">
    <property type="entry name" value="Glyco_hydro_b"/>
</dbReference>
<dbReference type="InterPro" id="IPR041147">
    <property type="entry name" value="GH38_C"/>
</dbReference>
<dbReference type="EC" id="3.2.1.-" evidence="10"/>
<dbReference type="Gene3D" id="2.70.98.30">
    <property type="entry name" value="Golgi alpha-mannosidase II, domain 4"/>
    <property type="match status" value="1"/>
</dbReference>
<keyword evidence="9 10" id="KW-0326">Glycosidase</keyword>
<dbReference type="FunFam" id="2.60.40.1180:FF:000018">
    <property type="entry name" value="Alpha-mannosidase"/>
    <property type="match status" value="1"/>
</dbReference>
<organism evidence="13 14">
    <name type="scientific">Pseudolycoriella hygida</name>
    <dbReference type="NCBI Taxonomy" id="35572"/>
    <lineage>
        <taxon>Eukaryota</taxon>
        <taxon>Metazoa</taxon>
        <taxon>Ecdysozoa</taxon>
        <taxon>Arthropoda</taxon>
        <taxon>Hexapoda</taxon>
        <taxon>Insecta</taxon>
        <taxon>Pterygota</taxon>
        <taxon>Neoptera</taxon>
        <taxon>Endopterygota</taxon>
        <taxon>Diptera</taxon>
        <taxon>Nematocera</taxon>
        <taxon>Sciaroidea</taxon>
        <taxon>Sciaridae</taxon>
        <taxon>Pseudolycoriella</taxon>
    </lineage>
</organism>
<dbReference type="InterPro" id="IPR028995">
    <property type="entry name" value="Glyco_hydro_57/38_cen_sf"/>
</dbReference>
<comment type="cofactor">
    <cofactor evidence="10">
        <name>Zn(2+)</name>
        <dbReference type="ChEBI" id="CHEBI:29105"/>
    </cofactor>
    <text evidence="10">Binds 1 zinc ion per subunit.</text>
</comment>
<keyword evidence="8" id="KW-0325">Glycoprotein</keyword>
<dbReference type="Pfam" id="PF01074">
    <property type="entry name" value="Glyco_hydro_38N"/>
    <property type="match status" value="1"/>
</dbReference>
<dbReference type="FunFam" id="1.20.1270.50:FF:000002">
    <property type="entry name" value="Alpha-mannosidase"/>
    <property type="match status" value="1"/>
</dbReference>
<evidence type="ECO:0000256" key="4">
    <source>
        <dbReference type="ARBA" id="ARBA00022723"/>
    </source>
</evidence>
<dbReference type="InterPro" id="IPR000602">
    <property type="entry name" value="Glyco_hydro_38_N"/>
</dbReference>
<sequence length="749" mass="85884">MQDYKKVYRSNNVMLTMGGDFTFQIAEAYFKNLDKLIKHTNERQSQYNINAFYSTPGCYLKALHDSNIEWPTKTDDYFPYASDPHSYWAGYYTSRATLKKFERMGNHFLQVCKQLSSIAEVEESFYEENLNSLRGIMGVMQHHDAVTGTEKQNVTNDYSRALHASIVKCEMNTKSALNQLTMEADSSKRAFNFNSCLQLNISSCDVTESSQRFVVTVYNPMAHSTSQYIRFPVPNYNYEVRDSSNKLIKSQFLPLPTPVANLHYRVSTTTNELVVYAEDIPAVGYKSFFVTRLGTADPVNIETPDGSATVTIGNEDFLVTFVDGLLSTVSIDGDSRKLSQNFYYYTGATMNNQIFANRTSGAYIFRPSPNTTETIIGTDVQIKIVRSDLVDEVHQIFSDWISQVIRIYKTERHIEFEWMVGPIDTSDNIAKEIISRFTTDIESDSVFYTDSNGRDMMRRKRGERETWEVEMLEQISGNYYPITTRIAIEDENYRLAVLTDRAEGGSSLIDGTVELMLHRRLLRDDTFGVDEALNETAYGQGLIVRGKHWVHFGKLTTQSPTLKARERLLQNQFLMPVWPFFDDVDTMSFSDWSSQYTHTHSAIGTELPENIFLMSFEPWKDKSFLIRFEHIMERDDDPLHSLSVSFNVSHIFPGNFTFTEVSLGANQWIEDVSRLRFKHEGSVRSTDKKVKEQQMDRQTDSSELVITLNPMEIRTFIMSPIQSSGGRTNSLMTIVAVISLLIIYLQNKS</sequence>
<dbReference type="OrthoDB" id="2016903at2759"/>
<dbReference type="InterPro" id="IPR011013">
    <property type="entry name" value="Gal_mutarotase_sf_dom"/>
</dbReference>
<dbReference type="SUPFAM" id="SSF88688">
    <property type="entry name" value="Families 57/38 glycoside transferase middle domain"/>
    <property type="match status" value="1"/>
</dbReference>
<evidence type="ECO:0000259" key="12">
    <source>
        <dbReference type="SMART" id="SM00872"/>
    </source>
</evidence>
<evidence type="ECO:0000256" key="1">
    <source>
        <dbReference type="ARBA" id="ARBA00000365"/>
    </source>
</evidence>
<keyword evidence="14" id="KW-1185">Reference proteome</keyword>
<reference evidence="13" key="1">
    <citation type="submission" date="2022-07" db="EMBL/GenBank/DDBJ databases">
        <authorList>
            <person name="Trinca V."/>
            <person name="Uliana J.V.C."/>
            <person name="Torres T.T."/>
            <person name="Ward R.J."/>
            <person name="Monesi N."/>
        </authorList>
    </citation>
    <scope>NUCLEOTIDE SEQUENCE</scope>
    <source>
        <strain evidence="13">HSMRA1968</strain>
        <tissue evidence="13">Whole embryos</tissue>
    </source>
</reference>
<evidence type="ECO:0000313" key="13">
    <source>
        <dbReference type="EMBL" id="KAJ6646748.1"/>
    </source>
</evidence>
<keyword evidence="6 10" id="KW-0862">Zinc</keyword>
<dbReference type="Gene3D" id="1.20.1270.50">
    <property type="entry name" value="Glycoside hydrolase family 38, central domain"/>
    <property type="match status" value="2"/>
</dbReference>
<dbReference type="Gene3D" id="2.60.40.1180">
    <property type="entry name" value="Golgi alpha-mannosidase II"/>
    <property type="match status" value="1"/>
</dbReference>
<evidence type="ECO:0000256" key="5">
    <source>
        <dbReference type="ARBA" id="ARBA00022801"/>
    </source>
</evidence>
<comment type="caution">
    <text evidence="13">The sequence shown here is derived from an EMBL/GenBank/DDBJ whole genome shotgun (WGS) entry which is preliminary data.</text>
</comment>
<accession>A0A9Q0S7C3</accession>
<evidence type="ECO:0000256" key="2">
    <source>
        <dbReference type="ARBA" id="ARBA00009792"/>
    </source>
</evidence>
<keyword evidence="11" id="KW-0812">Transmembrane</keyword>
<keyword evidence="11" id="KW-1133">Transmembrane helix</keyword>
<dbReference type="GO" id="GO:0004559">
    <property type="term" value="F:alpha-mannosidase activity"/>
    <property type="evidence" value="ECO:0007669"/>
    <property type="project" value="UniProtKB-EC"/>
</dbReference>
<evidence type="ECO:0000256" key="11">
    <source>
        <dbReference type="SAM" id="Phobius"/>
    </source>
</evidence>
<dbReference type="InterPro" id="IPR011330">
    <property type="entry name" value="Glyco_hydro/deAcase_b/a-brl"/>
</dbReference>
<dbReference type="FunFam" id="1.20.1270.50:FF:000003">
    <property type="entry name" value="Alpha-mannosidase"/>
    <property type="match status" value="1"/>
</dbReference>
<dbReference type="InterPro" id="IPR011682">
    <property type="entry name" value="Glyco_hydro_38_C"/>
</dbReference>
<dbReference type="PANTHER" id="PTHR11607">
    <property type="entry name" value="ALPHA-MANNOSIDASE"/>
    <property type="match status" value="1"/>
</dbReference>
<dbReference type="GO" id="GO:0005764">
    <property type="term" value="C:lysosome"/>
    <property type="evidence" value="ECO:0007669"/>
    <property type="project" value="TreeGrafter"/>
</dbReference>
<dbReference type="Pfam" id="PF17677">
    <property type="entry name" value="Glyco_hydro38C2"/>
    <property type="match status" value="1"/>
</dbReference>
<dbReference type="SUPFAM" id="SSF74650">
    <property type="entry name" value="Galactose mutarotase-like"/>
    <property type="match status" value="1"/>
</dbReference>
<dbReference type="FunFam" id="2.70.98.30:FF:000003">
    <property type="entry name" value="Alpha-mannosidase"/>
    <property type="match status" value="1"/>
</dbReference>